<comment type="caution">
    <text evidence="1">The sequence shown here is derived from an EMBL/GenBank/DDBJ whole genome shotgun (WGS) entry which is preliminary data.</text>
</comment>
<evidence type="ECO:0000313" key="1">
    <source>
        <dbReference type="EMBL" id="KKK79006.1"/>
    </source>
</evidence>
<sequence length="94" mass="10436">MKLLIILAVIEPVKARTPPTIARGVDNTPPVANPNTAPPVAAAPAKAKALDIGETVRVYVFEDDWIDLKIERYEKPNLQPNNYILCQEPKDYLV</sequence>
<reference evidence="1" key="1">
    <citation type="journal article" date="2015" name="Nature">
        <title>Complex archaea that bridge the gap between prokaryotes and eukaryotes.</title>
        <authorList>
            <person name="Spang A."/>
            <person name="Saw J.H."/>
            <person name="Jorgensen S.L."/>
            <person name="Zaremba-Niedzwiedzka K."/>
            <person name="Martijn J."/>
            <person name="Lind A.E."/>
            <person name="van Eijk R."/>
            <person name="Schleper C."/>
            <person name="Guy L."/>
            <person name="Ettema T.J."/>
        </authorList>
    </citation>
    <scope>NUCLEOTIDE SEQUENCE</scope>
</reference>
<organism evidence="1">
    <name type="scientific">marine sediment metagenome</name>
    <dbReference type="NCBI Taxonomy" id="412755"/>
    <lineage>
        <taxon>unclassified sequences</taxon>
        <taxon>metagenomes</taxon>
        <taxon>ecological metagenomes</taxon>
    </lineage>
</organism>
<protein>
    <submittedName>
        <fullName evidence="1">Uncharacterized protein</fullName>
    </submittedName>
</protein>
<dbReference type="AlphaFoldDB" id="A0A0F9B380"/>
<gene>
    <name evidence="1" type="ORF">LCGC14_2837840</name>
</gene>
<accession>A0A0F9B380</accession>
<name>A0A0F9B380_9ZZZZ</name>
<proteinExistence type="predicted"/>
<dbReference type="EMBL" id="LAZR01054226">
    <property type="protein sequence ID" value="KKK79006.1"/>
    <property type="molecule type" value="Genomic_DNA"/>
</dbReference>